<reference evidence="2" key="1">
    <citation type="journal article" date="2020" name="Nature">
        <title>Giant virus diversity and host interactions through global metagenomics.</title>
        <authorList>
            <person name="Schulz F."/>
            <person name="Roux S."/>
            <person name="Paez-Espino D."/>
            <person name="Jungbluth S."/>
            <person name="Walsh D.A."/>
            <person name="Denef V.J."/>
            <person name="McMahon K.D."/>
            <person name="Konstantinidis K.T."/>
            <person name="Eloe-Fadrosh E.A."/>
            <person name="Kyrpides N.C."/>
            <person name="Woyke T."/>
        </authorList>
    </citation>
    <scope>NUCLEOTIDE SEQUENCE</scope>
    <source>
        <strain evidence="2">GVMAG-M-3300023179-27</strain>
    </source>
</reference>
<protein>
    <submittedName>
        <fullName evidence="2">Uncharacterized protein</fullName>
    </submittedName>
</protein>
<dbReference type="EMBL" id="MN739791">
    <property type="protein sequence ID" value="QHT26465.1"/>
    <property type="molecule type" value="Genomic_DNA"/>
</dbReference>
<organism evidence="2">
    <name type="scientific">viral metagenome</name>
    <dbReference type="NCBI Taxonomy" id="1070528"/>
    <lineage>
        <taxon>unclassified sequences</taxon>
        <taxon>metagenomes</taxon>
        <taxon>organismal metagenomes</taxon>
    </lineage>
</organism>
<sequence length="146" mass="16788">MDTASEVYYYNMGLIMFFTILIEYKAYSCCQQYRKEVADSIPASLIMILVPICIVISNHHMNEATDCPAWNIPISYDFFSMMKFSVDIIATVIMSFAISFGLVLYLHIVVSTFSFLMTDLTWYTDILSIYSVLLYNCLVFVMMGCN</sequence>
<keyword evidence="1" id="KW-0472">Membrane</keyword>
<keyword evidence="1" id="KW-0812">Transmembrane</keyword>
<feature type="transmembrane region" description="Helical" evidence="1">
    <location>
        <begin position="7"/>
        <end position="25"/>
    </location>
</feature>
<keyword evidence="1" id="KW-1133">Transmembrane helix</keyword>
<dbReference type="AlphaFoldDB" id="A0A6C0EGK5"/>
<name>A0A6C0EGK5_9ZZZZ</name>
<feature type="transmembrane region" description="Helical" evidence="1">
    <location>
        <begin position="88"/>
        <end position="110"/>
    </location>
</feature>
<feature type="transmembrane region" description="Helical" evidence="1">
    <location>
        <begin position="122"/>
        <end position="143"/>
    </location>
</feature>
<feature type="transmembrane region" description="Helical" evidence="1">
    <location>
        <begin position="37"/>
        <end position="57"/>
    </location>
</feature>
<evidence type="ECO:0000313" key="2">
    <source>
        <dbReference type="EMBL" id="QHT26465.1"/>
    </source>
</evidence>
<proteinExistence type="predicted"/>
<evidence type="ECO:0000256" key="1">
    <source>
        <dbReference type="SAM" id="Phobius"/>
    </source>
</evidence>
<accession>A0A6C0EGK5</accession>